<dbReference type="Proteomes" id="UP000481153">
    <property type="component" value="Unassembled WGS sequence"/>
</dbReference>
<feature type="compositionally biased region" description="Acidic residues" evidence="5">
    <location>
        <begin position="54"/>
        <end position="71"/>
    </location>
</feature>
<evidence type="ECO:0000256" key="2">
    <source>
        <dbReference type="ARBA" id="ARBA00022771"/>
    </source>
</evidence>
<evidence type="ECO:0000256" key="3">
    <source>
        <dbReference type="ARBA" id="ARBA00022833"/>
    </source>
</evidence>
<dbReference type="SUPFAM" id="SSF90229">
    <property type="entry name" value="CCCH zinc finger"/>
    <property type="match status" value="1"/>
</dbReference>
<evidence type="ECO:0000313" key="8">
    <source>
        <dbReference type="EMBL" id="KAF0722888.1"/>
    </source>
</evidence>
<evidence type="ECO:0000259" key="6">
    <source>
        <dbReference type="PROSITE" id="PS50103"/>
    </source>
</evidence>
<dbReference type="PROSITE" id="PS50103">
    <property type="entry name" value="ZF_C3H1"/>
    <property type="match status" value="2"/>
</dbReference>
<comment type="caution">
    <text evidence="8">The sequence shown here is derived from an EMBL/GenBank/DDBJ whole genome shotgun (WGS) entry which is preliminary data.</text>
</comment>
<feature type="domain" description="C3H1-type" evidence="6">
    <location>
        <begin position="235"/>
        <end position="262"/>
    </location>
</feature>
<feature type="region of interest" description="Disordered" evidence="5">
    <location>
        <begin position="29"/>
        <end position="120"/>
    </location>
</feature>
<keyword evidence="1 4" id="KW-0479">Metal-binding</keyword>
<dbReference type="EMBL" id="VJMJ01000320">
    <property type="protein sequence ID" value="KAF0722888.1"/>
    <property type="molecule type" value="Genomic_DNA"/>
</dbReference>
<dbReference type="InterPro" id="IPR022755">
    <property type="entry name" value="Znf_C2H2_jaz"/>
</dbReference>
<dbReference type="InterPro" id="IPR000571">
    <property type="entry name" value="Znf_CCCH"/>
</dbReference>
<dbReference type="VEuPathDB" id="FungiDB:AeMF1_018996"/>
<feature type="compositionally biased region" description="Polar residues" evidence="5">
    <location>
        <begin position="96"/>
        <end position="107"/>
    </location>
</feature>
<dbReference type="PROSITE" id="PS50157">
    <property type="entry name" value="ZINC_FINGER_C2H2_2"/>
    <property type="match status" value="1"/>
</dbReference>
<dbReference type="Gene3D" id="3.30.1370.210">
    <property type="match status" value="1"/>
</dbReference>
<evidence type="ECO:0008006" key="10">
    <source>
        <dbReference type="Google" id="ProtNLM"/>
    </source>
</evidence>
<evidence type="ECO:0000259" key="7">
    <source>
        <dbReference type="PROSITE" id="PS50157"/>
    </source>
</evidence>
<dbReference type="InterPro" id="IPR013087">
    <property type="entry name" value="Znf_C2H2_type"/>
</dbReference>
<organism evidence="8 9">
    <name type="scientific">Aphanomyces euteiches</name>
    <dbReference type="NCBI Taxonomy" id="100861"/>
    <lineage>
        <taxon>Eukaryota</taxon>
        <taxon>Sar</taxon>
        <taxon>Stramenopiles</taxon>
        <taxon>Oomycota</taxon>
        <taxon>Saprolegniomycetes</taxon>
        <taxon>Saprolegniales</taxon>
        <taxon>Verrucalvaceae</taxon>
        <taxon>Aphanomyces</taxon>
    </lineage>
</organism>
<proteinExistence type="predicted"/>
<dbReference type="SMART" id="SM00356">
    <property type="entry name" value="ZnF_C3H1"/>
    <property type="match status" value="2"/>
</dbReference>
<evidence type="ECO:0000313" key="9">
    <source>
        <dbReference type="Proteomes" id="UP000481153"/>
    </source>
</evidence>
<protein>
    <recommendedName>
        <fullName evidence="10">C3H1-type domain-containing protein</fullName>
    </recommendedName>
</protein>
<name>A0A6G0W761_9STRA</name>
<evidence type="ECO:0000256" key="5">
    <source>
        <dbReference type="SAM" id="MobiDB-lite"/>
    </source>
</evidence>
<keyword evidence="3 4" id="KW-0862">Zinc</keyword>
<dbReference type="PROSITE" id="PS00028">
    <property type="entry name" value="ZINC_FINGER_C2H2_1"/>
    <property type="match status" value="1"/>
</dbReference>
<feature type="compositionally biased region" description="Basic and acidic residues" evidence="5">
    <location>
        <begin position="29"/>
        <end position="46"/>
    </location>
</feature>
<dbReference type="SMART" id="SM00355">
    <property type="entry name" value="ZnF_C2H2"/>
    <property type="match status" value="2"/>
</dbReference>
<keyword evidence="9" id="KW-1185">Reference proteome</keyword>
<gene>
    <name evidence="8" type="ORF">Ae201684_018119</name>
</gene>
<dbReference type="Gene3D" id="3.30.160.60">
    <property type="entry name" value="Classic Zinc Finger"/>
    <property type="match status" value="1"/>
</dbReference>
<evidence type="ECO:0000256" key="4">
    <source>
        <dbReference type="PROSITE-ProRule" id="PRU00723"/>
    </source>
</evidence>
<accession>A0A6G0W761</accession>
<feature type="domain" description="C3H1-type" evidence="6">
    <location>
        <begin position="197"/>
        <end position="224"/>
    </location>
</feature>
<dbReference type="Pfam" id="PF00642">
    <property type="entry name" value="zf-CCCH"/>
    <property type="match status" value="1"/>
</dbReference>
<feature type="domain" description="C2H2-type" evidence="7">
    <location>
        <begin position="159"/>
        <end position="188"/>
    </location>
</feature>
<dbReference type="InterPro" id="IPR036855">
    <property type="entry name" value="Znf_CCCH_sf"/>
</dbReference>
<dbReference type="InterPro" id="IPR036236">
    <property type="entry name" value="Znf_C2H2_sf"/>
</dbReference>
<feature type="zinc finger region" description="C3H1-type" evidence="4">
    <location>
        <begin position="197"/>
        <end position="224"/>
    </location>
</feature>
<dbReference type="SUPFAM" id="SSF57667">
    <property type="entry name" value="beta-beta-alpha zinc fingers"/>
    <property type="match status" value="1"/>
</dbReference>
<sequence length="262" mass="29051">MGEKKRQRSAEVVPIAKRLQQYAELELVPKKVKSDDLEDQIKRLEAQLESSDSSSEDDSDSDDDDDNEDEAPGIVKLSAYQDESVPALPPEMLPKPSSQSGKVSTHQNKPKEAPAPPPKIVGKVPFACKPCGFVGKDLEDFKNHKASGEHADVVRVATFSCKLCSKDFTSADQLTEHKAGKWHQMRKRTKKSHFQATAAPRVCYDVLRGNCFRGDACSFDHAASDKPSSKQASIQRPTRVCNQFQAGTCKFGDRCIFRHDKS</sequence>
<dbReference type="GO" id="GO:0008270">
    <property type="term" value="F:zinc ion binding"/>
    <property type="evidence" value="ECO:0007669"/>
    <property type="project" value="UniProtKB-KW"/>
</dbReference>
<keyword evidence="2 4" id="KW-0863">Zinc-finger</keyword>
<feature type="zinc finger region" description="C3H1-type" evidence="4">
    <location>
        <begin position="235"/>
        <end position="262"/>
    </location>
</feature>
<dbReference type="Pfam" id="PF12171">
    <property type="entry name" value="zf-C2H2_jaz"/>
    <property type="match status" value="1"/>
</dbReference>
<reference evidence="8 9" key="1">
    <citation type="submission" date="2019-07" db="EMBL/GenBank/DDBJ databases">
        <title>Genomics analysis of Aphanomyces spp. identifies a new class of oomycete effector associated with host adaptation.</title>
        <authorList>
            <person name="Gaulin E."/>
        </authorList>
    </citation>
    <scope>NUCLEOTIDE SEQUENCE [LARGE SCALE GENOMIC DNA]</scope>
    <source>
        <strain evidence="8 9">ATCC 201684</strain>
    </source>
</reference>
<dbReference type="AlphaFoldDB" id="A0A6G0W761"/>
<evidence type="ECO:0000256" key="1">
    <source>
        <dbReference type="ARBA" id="ARBA00022723"/>
    </source>
</evidence>